<proteinExistence type="predicted"/>
<name>A0AAD7D5Y0_MYCRO</name>
<evidence type="ECO:0000313" key="2">
    <source>
        <dbReference type="EMBL" id="KAJ7679950.1"/>
    </source>
</evidence>
<evidence type="ECO:0000256" key="1">
    <source>
        <dbReference type="SAM" id="MobiDB-lite"/>
    </source>
</evidence>
<gene>
    <name evidence="2" type="ORF">B0H17DRAFT_1138860</name>
</gene>
<feature type="compositionally biased region" description="Acidic residues" evidence="1">
    <location>
        <begin position="138"/>
        <end position="154"/>
    </location>
</feature>
<keyword evidence="3" id="KW-1185">Reference proteome</keyword>
<accession>A0AAD7D5Y0</accession>
<dbReference type="AlphaFoldDB" id="A0AAD7D5Y0"/>
<organism evidence="2 3">
    <name type="scientific">Mycena rosella</name>
    <name type="common">Pink bonnet</name>
    <name type="synonym">Agaricus rosellus</name>
    <dbReference type="NCBI Taxonomy" id="1033263"/>
    <lineage>
        <taxon>Eukaryota</taxon>
        <taxon>Fungi</taxon>
        <taxon>Dikarya</taxon>
        <taxon>Basidiomycota</taxon>
        <taxon>Agaricomycotina</taxon>
        <taxon>Agaricomycetes</taxon>
        <taxon>Agaricomycetidae</taxon>
        <taxon>Agaricales</taxon>
        <taxon>Marasmiineae</taxon>
        <taxon>Mycenaceae</taxon>
        <taxon>Mycena</taxon>
    </lineage>
</organism>
<feature type="region of interest" description="Disordered" evidence="1">
    <location>
        <begin position="134"/>
        <end position="157"/>
    </location>
</feature>
<protein>
    <submittedName>
        <fullName evidence="2">Uncharacterized protein</fullName>
    </submittedName>
</protein>
<evidence type="ECO:0000313" key="3">
    <source>
        <dbReference type="Proteomes" id="UP001221757"/>
    </source>
</evidence>
<dbReference type="EMBL" id="JARKIE010000125">
    <property type="protein sequence ID" value="KAJ7679950.1"/>
    <property type="molecule type" value="Genomic_DNA"/>
</dbReference>
<sequence>MTLSTVESVLEEFLGDRFAPGSAWRNSLGRLIECADGDEALEVLARIRTEIEAPVSRAPTEATRAPQLVQLETELQDQLTSLQQRKKISAAGMPSLDEFLDPPEEREIGQALYKQSPKEVDIIAQVHHEEAVARGDIMEVDDDSSDDEGPEEPEMSTQQIMDLCRALETQCLSKGGPTESMALAANLRQFRGHLQRDQTANARQTTLIEAWRISSTT</sequence>
<comment type="caution">
    <text evidence="2">The sequence shown here is derived from an EMBL/GenBank/DDBJ whole genome shotgun (WGS) entry which is preliminary data.</text>
</comment>
<reference evidence="2" key="1">
    <citation type="submission" date="2023-03" db="EMBL/GenBank/DDBJ databases">
        <title>Massive genome expansion in bonnet fungi (Mycena s.s.) driven by repeated elements and novel gene families across ecological guilds.</title>
        <authorList>
            <consortium name="Lawrence Berkeley National Laboratory"/>
            <person name="Harder C.B."/>
            <person name="Miyauchi S."/>
            <person name="Viragh M."/>
            <person name="Kuo A."/>
            <person name="Thoen E."/>
            <person name="Andreopoulos B."/>
            <person name="Lu D."/>
            <person name="Skrede I."/>
            <person name="Drula E."/>
            <person name="Henrissat B."/>
            <person name="Morin E."/>
            <person name="Kohler A."/>
            <person name="Barry K."/>
            <person name="LaButti K."/>
            <person name="Morin E."/>
            <person name="Salamov A."/>
            <person name="Lipzen A."/>
            <person name="Mereny Z."/>
            <person name="Hegedus B."/>
            <person name="Baldrian P."/>
            <person name="Stursova M."/>
            <person name="Weitz H."/>
            <person name="Taylor A."/>
            <person name="Grigoriev I.V."/>
            <person name="Nagy L.G."/>
            <person name="Martin F."/>
            <person name="Kauserud H."/>
        </authorList>
    </citation>
    <scope>NUCLEOTIDE SEQUENCE</scope>
    <source>
        <strain evidence="2">CBHHK067</strain>
    </source>
</reference>
<dbReference type="Proteomes" id="UP001221757">
    <property type="component" value="Unassembled WGS sequence"/>
</dbReference>